<accession>A0ABV5CQG0</accession>
<dbReference type="PANTHER" id="PTHR30204">
    <property type="entry name" value="REDOX-CYCLING DRUG-SENSING TRANSCRIPTIONAL ACTIVATOR SOXR"/>
    <property type="match status" value="1"/>
</dbReference>
<sequence>MRGVDLARSAGLSVQQIRNYVDVGLLPPAERAANGYRVFTGRHARALTVARILLDGYGWHTAVAVLSAVHSGDTAGALAAVDRGHAELDHERAAAEALLRTFDQEPPAVLRTSGPLRIGDTAAIAGVRPSALRVWEELGLLAPAREPSTGYRLYDREQLVRARVIAMLRGSGYPLPAAKAVMDAMDQGDSTRTRTALEARLRNLNELSWRRLRAASALFNYLEGEGLWPGAPDRAGHGRDGPVQPPPTKSSEAADLIGSAVGPKQRTR</sequence>
<dbReference type="InterPro" id="IPR000551">
    <property type="entry name" value="MerR-type_HTH_dom"/>
</dbReference>
<dbReference type="Gene3D" id="1.10.1660.10">
    <property type="match status" value="2"/>
</dbReference>
<dbReference type="InterPro" id="IPR009061">
    <property type="entry name" value="DNA-bd_dom_put_sf"/>
</dbReference>
<dbReference type="SUPFAM" id="SSF46955">
    <property type="entry name" value="Putative DNA-binding domain"/>
    <property type="match status" value="2"/>
</dbReference>
<dbReference type="SMART" id="SM00422">
    <property type="entry name" value="HTH_MERR"/>
    <property type="match status" value="2"/>
</dbReference>
<comment type="caution">
    <text evidence="4">The sequence shown here is derived from an EMBL/GenBank/DDBJ whole genome shotgun (WGS) entry which is preliminary data.</text>
</comment>
<dbReference type="InterPro" id="IPR047057">
    <property type="entry name" value="MerR_fam"/>
</dbReference>
<evidence type="ECO:0000313" key="5">
    <source>
        <dbReference type="Proteomes" id="UP001582793"/>
    </source>
</evidence>
<protein>
    <submittedName>
        <fullName evidence="4">MerR family transcriptional regulator</fullName>
    </submittedName>
</protein>
<dbReference type="Pfam" id="PF13411">
    <property type="entry name" value="MerR_1"/>
    <property type="match status" value="1"/>
</dbReference>
<proteinExistence type="predicted"/>
<feature type="domain" description="HTH merR-type" evidence="3">
    <location>
        <begin position="115"/>
        <end position="184"/>
    </location>
</feature>
<dbReference type="RefSeq" id="WP_375734451.1">
    <property type="nucleotide sequence ID" value="NZ_JBCGDC010000033.1"/>
</dbReference>
<dbReference type="Proteomes" id="UP001582793">
    <property type="component" value="Unassembled WGS sequence"/>
</dbReference>
<feature type="region of interest" description="Disordered" evidence="2">
    <location>
        <begin position="230"/>
        <end position="268"/>
    </location>
</feature>
<gene>
    <name evidence="4" type="ORF">AAFH96_14115</name>
</gene>
<keyword evidence="1" id="KW-0238">DNA-binding</keyword>
<name>A0ABV5CQG0_9ACTN</name>
<organism evidence="4 5">
    <name type="scientific">Polymorphospora lycopeni</name>
    <dbReference type="NCBI Taxonomy" id="3140240"/>
    <lineage>
        <taxon>Bacteria</taxon>
        <taxon>Bacillati</taxon>
        <taxon>Actinomycetota</taxon>
        <taxon>Actinomycetes</taxon>
        <taxon>Micromonosporales</taxon>
        <taxon>Micromonosporaceae</taxon>
        <taxon>Polymorphospora</taxon>
    </lineage>
</organism>
<evidence type="ECO:0000256" key="2">
    <source>
        <dbReference type="SAM" id="MobiDB-lite"/>
    </source>
</evidence>
<reference evidence="4 5" key="1">
    <citation type="submission" date="2024-04" db="EMBL/GenBank/DDBJ databases">
        <title>Polymorphospora sp. isolated from Baiyangdian Lake in Xiong'an New Area.</title>
        <authorList>
            <person name="Zhang X."/>
            <person name="Liu J."/>
        </authorList>
    </citation>
    <scope>NUCLEOTIDE SEQUENCE [LARGE SCALE GENOMIC DNA]</scope>
    <source>
        <strain evidence="4 5">2-325</strain>
    </source>
</reference>
<dbReference type="EMBL" id="JBCGDC010000033">
    <property type="protein sequence ID" value="MFB6394236.1"/>
    <property type="molecule type" value="Genomic_DNA"/>
</dbReference>
<evidence type="ECO:0000313" key="4">
    <source>
        <dbReference type="EMBL" id="MFB6394236.1"/>
    </source>
</evidence>
<feature type="domain" description="HTH merR-type" evidence="3">
    <location>
        <begin position="1"/>
        <end position="55"/>
    </location>
</feature>
<evidence type="ECO:0000259" key="3">
    <source>
        <dbReference type="PROSITE" id="PS50937"/>
    </source>
</evidence>
<keyword evidence="5" id="KW-1185">Reference proteome</keyword>
<evidence type="ECO:0000256" key="1">
    <source>
        <dbReference type="ARBA" id="ARBA00023125"/>
    </source>
</evidence>
<dbReference type="PANTHER" id="PTHR30204:SF93">
    <property type="entry name" value="HTH MERR-TYPE DOMAIN-CONTAINING PROTEIN"/>
    <property type="match status" value="1"/>
</dbReference>
<dbReference type="PROSITE" id="PS50937">
    <property type="entry name" value="HTH_MERR_2"/>
    <property type="match status" value="2"/>
</dbReference>
<dbReference type="Pfam" id="PF00376">
    <property type="entry name" value="MerR"/>
    <property type="match status" value="1"/>
</dbReference>